<reference evidence="2" key="1">
    <citation type="submission" date="2012-02" db="EMBL/GenBank/DDBJ databases">
        <title>Whole genome shotgun sequence of Gordonia otitidis NBRC 100426.</title>
        <authorList>
            <person name="Yoshida I."/>
            <person name="Hosoyama A."/>
            <person name="Tsuchikane K."/>
            <person name="Katsumata H."/>
            <person name="Yamazaki S."/>
            <person name="Fujita N."/>
        </authorList>
    </citation>
    <scope>NUCLEOTIDE SEQUENCE [LARGE SCALE GENOMIC DNA]</scope>
    <source>
        <strain evidence="2">NBRC 100426</strain>
    </source>
</reference>
<dbReference type="Proteomes" id="UP000005038">
    <property type="component" value="Unassembled WGS sequence"/>
</dbReference>
<sequence length="123" mass="13816">MAQRIQRNRSTGWTTPLCVCGCGRKAIYVGRPGRWGNPFRIGSRYDLKFDDGHRAGEINSRQDAVAAFVDCLWGHYECNAFSGYPTIAEIRDELRGHDLMCWCPLGSPCHADVLLEIANRGEL</sequence>
<dbReference type="OrthoDB" id="3483205at2"/>
<protein>
    <recommendedName>
        <fullName evidence="1">DUF4326 domain-containing protein</fullName>
    </recommendedName>
</protein>
<dbReference type="Pfam" id="PF14216">
    <property type="entry name" value="DUF4326"/>
    <property type="match status" value="1"/>
</dbReference>
<dbReference type="RefSeq" id="WP_007240458.1">
    <property type="nucleotide sequence ID" value="NZ_BAFB01000206.1"/>
</dbReference>
<gene>
    <name evidence="2" type="ORF">GOOTI_206_00090</name>
</gene>
<evidence type="ECO:0000313" key="2">
    <source>
        <dbReference type="EMBL" id="GAB36276.1"/>
    </source>
</evidence>
<organism evidence="2 3">
    <name type="scientific">Gordonia otitidis (strain DSM 44809 / CCUG 52243 / JCM 12355 / NBRC 100426 / IFM 10032)</name>
    <dbReference type="NCBI Taxonomy" id="1108044"/>
    <lineage>
        <taxon>Bacteria</taxon>
        <taxon>Bacillati</taxon>
        <taxon>Actinomycetota</taxon>
        <taxon>Actinomycetes</taxon>
        <taxon>Mycobacteriales</taxon>
        <taxon>Gordoniaceae</taxon>
        <taxon>Gordonia</taxon>
    </lineage>
</organism>
<dbReference type="EMBL" id="BAFB01000206">
    <property type="protein sequence ID" value="GAB36276.1"/>
    <property type="molecule type" value="Genomic_DNA"/>
</dbReference>
<name>H5TS18_GORO1</name>
<comment type="caution">
    <text evidence="2">The sequence shown here is derived from an EMBL/GenBank/DDBJ whole genome shotgun (WGS) entry which is preliminary data.</text>
</comment>
<dbReference type="STRING" id="1108044.GOOTI_206_00090"/>
<feature type="domain" description="DUF4326" evidence="1">
    <location>
        <begin position="24"/>
        <end position="116"/>
    </location>
</feature>
<dbReference type="InterPro" id="IPR025475">
    <property type="entry name" value="DUF4326"/>
</dbReference>
<proteinExistence type="predicted"/>
<accession>H5TS18</accession>
<keyword evidence="3" id="KW-1185">Reference proteome</keyword>
<dbReference type="AlphaFoldDB" id="H5TS18"/>
<evidence type="ECO:0000313" key="3">
    <source>
        <dbReference type="Proteomes" id="UP000005038"/>
    </source>
</evidence>
<evidence type="ECO:0000259" key="1">
    <source>
        <dbReference type="Pfam" id="PF14216"/>
    </source>
</evidence>